<proteinExistence type="predicted"/>
<dbReference type="EMBL" id="AP023359">
    <property type="protein sequence ID" value="BCJ65084.1"/>
    <property type="molecule type" value="Genomic_DNA"/>
</dbReference>
<reference evidence="1" key="1">
    <citation type="submission" date="2020-08" db="EMBL/GenBank/DDBJ databases">
        <title>Whole genome shotgun sequence of Polymorphospora rubra NBRC 101157.</title>
        <authorList>
            <person name="Komaki H."/>
            <person name="Tamura T."/>
        </authorList>
    </citation>
    <scope>NUCLEOTIDE SEQUENCE</scope>
    <source>
        <strain evidence="1">NBRC 101157</strain>
    </source>
</reference>
<dbReference type="AlphaFoldDB" id="A0A810MX57"/>
<dbReference type="InterPro" id="IPR009061">
    <property type="entry name" value="DNA-bd_dom_put_sf"/>
</dbReference>
<dbReference type="KEGG" id="pry:Prubr_21050"/>
<dbReference type="Gene3D" id="1.10.10.10">
    <property type="entry name" value="Winged helix-like DNA-binding domain superfamily/Winged helix DNA-binding domain"/>
    <property type="match status" value="1"/>
</dbReference>
<sequence length="102" mass="11757">MQIPIPITARRKTCTARYALAMPPPDPADLEKRVREGAWLLAGDVAKLLGVDPATVWRWTKSDPPFLRYRHRSGRGRYREYHPEDVLRELESSRQVEGESQS</sequence>
<evidence type="ECO:0000313" key="1">
    <source>
        <dbReference type="EMBL" id="BCJ65084.1"/>
    </source>
</evidence>
<dbReference type="SUPFAM" id="SSF46955">
    <property type="entry name" value="Putative DNA-binding domain"/>
    <property type="match status" value="1"/>
</dbReference>
<name>A0A810MX57_9ACTN</name>
<evidence type="ECO:0008006" key="3">
    <source>
        <dbReference type="Google" id="ProtNLM"/>
    </source>
</evidence>
<gene>
    <name evidence="1" type="ORF">Prubr_21050</name>
</gene>
<dbReference type="InterPro" id="IPR036388">
    <property type="entry name" value="WH-like_DNA-bd_sf"/>
</dbReference>
<accession>A0A810MX57</accession>
<keyword evidence="2" id="KW-1185">Reference proteome</keyword>
<evidence type="ECO:0000313" key="2">
    <source>
        <dbReference type="Proteomes" id="UP000680866"/>
    </source>
</evidence>
<protein>
    <recommendedName>
        <fullName evidence="3">Helix-turn-helix domain-containing protein</fullName>
    </recommendedName>
</protein>
<organism evidence="1 2">
    <name type="scientific">Polymorphospora rubra</name>
    <dbReference type="NCBI Taxonomy" id="338584"/>
    <lineage>
        <taxon>Bacteria</taxon>
        <taxon>Bacillati</taxon>
        <taxon>Actinomycetota</taxon>
        <taxon>Actinomycetes</taxon>
        <taxon>Micromonosporales</taxon>
        <taxon>Micromonosporaceae</taxon>
        <taxon>Polymorphospora</taxon>
    </lineage>
</organism>
<dbReference type="Proteomes" id="UP000680866">
    <property type="component" value="Chromosome"/>
</dbReference>